<keyword evidence="3" id="KW-1185">Reference proteome</keyword>
<dbReference type="WBParaSite" id="HPBE_0001208301-mRNA-1">
    <property type="protein sequence ID" value="HPBE_0001208301-mRNA-1"/>
    <property type="gene ID" value="HPBE_0001208301"/>
</dbReference>
<accession>A0A3P7YRY0</accession>
<evidence type="ECO:0000313" key="4">
    <source>
        <dbReference type="WBParaSite" id="HPBE_0001208301-mRNA-1"/>
    </source>
</evidence>
<organism evidence="3 4">
    <name type="scientific">Heligmosomoides polygyrus</name>
    <name type="common">Parasitic roundworm</name>
    <dbReference type="NCBI Taxonomy" id="6339"/>
    <lineage>
        <taxon>Eukaryota</taxon>
        <taxon>Metazoa</taxon>
        <taxon>Ecdysozoa</taxon>
        <taxon>Nematoda</taxon>
        <taxon>Chromadorea</taxon>
        <taxon>Rhabditida</taxon>
        <taxon>Rhabditina</taxon>
        <taxon>Rhabditomorpha</taxon>
        <taxon>Strongyloidea</taxon>
        <taxon>Heligmosomidae</taxon>
        <taxon>Heligmosomoides</taxon>
    </lineage>
</organism>
<sequence>MHPELHLLGVAQGQKVAAFSLEQQILDFERIHEPAYDTAPETNDEQARERARVDIEELKEVFRRKEQRRRDPP</sequence>
<reference evidence="4" key="2">
    <citation type="submission" date="2019-09" db="UniProtKB">
        <authorList>
            <consortium name="WormBaseParasite"/>
        </authorList>
    </citation>
    <scope>IDENTIFICATION</scope>
</reference>
<evidence type="ECO:0000313" key="3">
    <source>
        <dbReference type="Proteomes" id="UP000050761"/>
    </source>
</evidence>
<dbReference type="AlphaFoldDB" id="A0A183FV03"/>
<name>A0A183FV03_HELPZ</name>
<feature type="region of interest" description="Disordered" evidence="1">
    <location>
        <begin position="33"/>
        <end position="52"/>
    </location>
</feature>
<protein>
    <submittedName>
        <fullName evidence="4">Type II toxin-antitoxin system ParD family antitoxin</fullName>
    </submittedName>
</protein>
<proteinExistence type="predicted"/>
<dbReference type="OrthoDB" id="5908340at2759"/>
<reference evidence="2 3" key="1">
    <citation type="submission" date="2018-11" db="EMBL/GenBank/DDBJ databases">
        <authorList>
            <consortium name="Pathogen Informatics"/>
        </authorList>
    </citation>
    <scope>NUCLEOTIDE SEQUENCE [LARGE SCALE GENOMIC DNA]</scope>
</reference>
<dbReference type="EMBL" id="UZAH01027349">
    <property type="protein sequence ID" value="VDO90860.1"/>
    <property type="molecule type" value="Genomic_DNA"/>
</dbReference>
<evidence type="ECO:0000256" key="1">
    <source>
        <dbReference type="SAM" id="MobiDB-lite"/>
    </source>
</evidence>
<dbReference type="Proteomes" id="UP000050761">
    <property type="component" value="Unassembled WGS sequence"/>
</dbReference>
<gene>
    <name evidence="2" type="ORF">HPBE_LOCUS12084</name>
</gene>
<accession>A0A183FV03</accession>
<evidence type="ECO:0000313" key="2">
    <source>
        <dbReference type="EMBL" id="VDO90860.1"/>
    </source>
</evidence>